<dbReference type="AlphaFoldDB" id="A0AAV4SA38"/>
<dbReference type="Pfam" id="PF08168">
    <property type="entry name" value="NOL11_N"/>
    <property type="match status" value="2"/>
</dbReference>
<dbReference type="GO" id="GO:0030490">
    <property type="term" value="P:maturation of SSU-rRNA"/>
    <property type="evidence" value="ECO:0007669"/>
    <property type="project" value="InterPro"/>
</dbReference>
<feature type="domain" description="Nucleolar protein 11 N-terminal" evidence="1">
    <location>
        <begin position="185"/>
        <end position="293"/>
    </location>
</feature>
<dbReference type="PANTHER" id="PTHR15633">
    <property type="entry name" value="NUCLEOLAR PROTEIN 11"/>
    <property type="match status" value="1"/>
</dbReference>
<keyword evidence="3" id="KW-1185">Reference proteome</keyword>
<dbReference type="GO" id="GO:0005730">
    <property type="term" value="C:nucleolus"/>
    <property type="evidence" value="ECO:0007669"/>
    <property type="project" value="TreeGrafter"/>
</dbReference>
<protein>
    <submittedName>
        <fullName evidence="2">Nucleolar protein 11</fullName>
    </submittedName>
</protein>
<name>A0AAV4SA38_CAEEX</name>
<organism evidence="2 3">
    <name type="scientific">Caerostris extrusa</name>
    <name type="common">Bark spider</name>
    <name type="synonym">Caerostris bankana</name>
    <dbReference type="NCBI Taxonomy" id="172846"/>
    <lineage>
        <taxon>Eukaryota</taxon>
        <taxon>Metazoa</taxon>
        <taxon>Ecdysozoa</taxon>
        <taxon>Arthropoda</taxon>
        <taxon>Chelicerata</taxon>
        <taxon>Arachnida</taxon>
        <taxon>Araneae</taxon>
        <taxon>Araneomorphae</taxon>
        <taxon>Entelegynae</taxon>
        <taxon>Araneoidea</taxon>
        <taxon>Araneidae</taxon>
        <taxon>Caerostris</taxon>
    </lineage>
</organism>
<proteinExistence type="predicted"/>
<feature type="domain" description="Nucleolar protein 11 N-terminal" evidence="1">
    <location>
        <begin position="25"/>
        <end position="132"/>
    </location>
</feature>
<dbReference type="PANTHER" id="PTHR15633:SF2">
    <property type="entry name" value="NUCLEOLAR PROTEIN 11"/>
    <property type="match status" value="1"/>
</dbReference>
<accession>A0AAV4SA38</accession>
<evidence type="ECO:0000259" key="1">
    <source>
        <dbReference type="Pfam" id="PF08168"/>
    </source>
</evidence>
<dbReference type="InterPro" id="IPR042859">
    <property type="entry name" value="NOL11"/>
</dbReference>
<gene>
    <name evidence="2" type="primary">NOL11</name>
    <name evidence="2" type="ORF">CEXT_656121</name>
</gene>
<evidence type="ECO:0000313" key="3">
    <source>
        <dbReference type="Proteomes" id="UP001054945"/>
    </source>
</evidence>
<sequence>MEKFGEESSSICAVKKFYRLPIALKEKGCYLINDSNRSIAKIQDKKLVHSWRLKHPHYFTCPIVFDSKNESMYCVMDNNIILQWMDSNVEDDVLSNASKFKFQETVFGVIPVQGHKPVTLFDSGRVTYEALELNSEICVACLSKKNGNNSYQLHYFNVGENGVANYDNHSINHETGVLKNWCLNKTTHSFLTIWSNGLILNFDLQTQLESNLLTLSSVENHLLAIHYVDSNYLIILKCNQNVKEACLELWDIKFKVLKARKELKNKSSTDNKISVIDSFVFFSNNEDLIQVPYHVKKSTLSAVFCKSFESNTKVAEETWDGEKLSNAKHNVVEEMDTSENNQEMYDSTELLAQSLMKNSSTSLKIQESDLVKLLHYAIRTEKEANIGSSILLNAVFC</sequence>
<dbReference type="Proteomes" id="UP001054945">
    <property type="component" value="Unassembled WGS sequence"/>
</dbReference>
<comment type="caution">
    <text evidence="2">The sequence shown here is derived from an EMBL/GenBank/DDBJ whole genome shotgun (WGS) entry which is preliminary data.</text>
</comment>
<reference evidence="2 3" key="1">
    <citation type="submission" date="2021-06" db="EMBL/GenBank/DDBJ databases">
        <title>Caerostris extrusa draft genome.</title>
        <authorList>
            <person name="Kono N."/>
            <person name="Arakawa K."/>
        </authorList>
    </citation>
    <scope>NUCLEOTIDE SEQUENCE [LARGE SCALE GENOMIC DNA]</scope>
</reference>
<dbReference type="EMBL" id="BPLR01009282">
    <property type="protein sequence ID" value="GIY30829.1"/>
    <property type="molecule type" value="Genomic_DNA"/>
</dbReference>
<dbReference type="InterPro" id="IPR012584">
    <property type="entry name" value="NOL11_N"/>
</dbReference>
<evidence type="ECO:0000313" key="2">
    <source>
        <dbReference type="EMBL" id="GIY30829.1"/>
    </source>
</evidence>
<dbReference type="GO" id="GO:0003723">
    <property type="term" value="F:RNA binding"/>
    <property type="evidence" value="ECO:0007669"/>
    <property type="project" value="TreeGrafter"/>
</dbReference>